<sequence>MAAHIRVVTRIPYEDDIKRDVSENVWWFFSEDLTVDNDIMASDAIARMQSFWEDTPDGVDHPLGYYMSSVLKRDTDACDILVYDAQGDAGAPPFTTAQFTLGGNHTPNVNMPEEVALCASYWSKNPSLQGNLLPRPRRQGRVYIGPFNTWALANGTSGYARPNPDLTATLVGAISHIADNNADDGGWCVLSRASHQSSVITNGWVDDAWDTQRRRGVDASTRTSWAASF</sequence>
<evidence type="ECO:0000313" key="1">
    <source>
        <dbReference type="EMBL" id="CRY96102.1"/>
    </source>
</evidence>
<proteinExistence type="predicted"/>
<organism evidence="1">
    <name type="scientific">uncultured prokaryote</name>
    <dbReference type="NCBI Taxonomy" id="198431"/>
    <lineage>
        <taxon>unclassified sequences</taxon>
        <taxon>environmental samples</taxon>
    </lineage>
</organism>
<protein>
    <submittedName>
        <fullName evidence="1">Uncharacterized protein</fullName>
    </submittedName>
</protein>
<dbReference type="AlphaFoldDB" id="A0A0H5QJV5"/>
<dbReference type="EMBL" id="LN853522">
    <property type="protein sequence ID" value="CRY96102.1"/>
    <property type="molecule type" value="Genomic_DNA"/>
</dbReference>
<reference evidence="1" key="2">
    <citation type="submission" date="2015-07" db="EMBL/GenBank/DDBJ databases">
        <title>Plasmids, circular viruses and viroids from rat gut.</title>
        <authorList>
            <person name="Jorgensen T.J."/>
            <person name="Hansen M.A."/>
            <person name="Xu Z."/>
            <person name="Tabak M.A."/>
            <person name="Sorensen S.J."/>
            <person name="Hansen L.H."/>
        </authorList>
    </citation>
    <scope>NUCLEOTIDE SEQUENCE</scope>
    <source>
        <strain evidence="1">RGFK0923</strain>
    </source>
</reference>
<accession>A0A0H5QJV5</accession>
<name>A0A0H5QJV5_9ZZZZ</name>
<reference evidence="1" key="1">
    <citation type="submission" date="2015-06" db="EMBL/GenBank/DDBJ databases">
        <authorList>
            <person name="Joergensen T."/>
        </authorList>
    </citation>
    <scope>NUCLEOTIDE SEQUENCE</scope>
    <source>
        <strain evidence="1">RGFK0923</strain>
    </source>
</reference>